<keyword evidence="3 8" id="KW-0689">Ribosomal protein</keyword>
<dbReference type="Pfam" id="PF01386">
    <property type="entry name" value="Ribosomal_L25p"/>
    <property type="match status" value="1"/>
</dbReference>
<dbReference type="Gene3D" id="2.170.120.20">
    <property type="entry name" value="Ribosomal protein L25, beta domain"/>
    <property type="match status" value="1"/>
</dbReference>
<evidence type="ECO:0000256" key="5">
    <source>
        <dbReference type="SAM" id="MobiDB-lite"/>
    </source>
</evidence>
<dbReference type="Pfam" id="PF14693">
    <property type="entry name" value="Ribosomal_TL5_C"/>
    <property type="match status" value="1"/>
</dbReference>
<evidence type="ECO:0000256" key="3">
    <source>
        <dbReference type="ARBA" id="ARBA00022980"/>
    </source>
</evidence>
<evidence type="ECO:0000256" key="1">
    <source>
        <dbReference type="ARBA" id="ARBA00022730"/>
    </source>
</evidence>
<feature type="region of interest" description="Disordered" evidence="5">
    <location>
        <begin position="179"/>
        <end position="202"/>
    </location>
</feature>
<organism evidence="8 9">
    <name type="scientific">Candidatus Falkowbacteria bacterium CG10_big_fil_rev_8_21_14_0_10_43_10</name>
    <dbReference type="NCBI Taxonomy" id="1974567"/>
    <lineage>
        <taxon>Bacteria</taxon>
        <taxon>Candidatus Falkowiibacteriota</taxon>
    </lineage>
</organism>
<dbReference type="GO" id="GO:0003735">
    <property type="term" value="F:structural constituent of ribosome"/>
    <property type="evidence" value="ECO:0007669"/>
    <property type="project" value="InterPro"/>
</dbReference>
<keyword evidence="2" id="KW-0694">RNA-binding</keyword>
<dbReference type="InterPro" id="IPR037121">
    <property type="entry name" value="Ribosomal_bL25_C"/>
</dbReference>
<keyword evidence="4" id="KW-0687">Ribonucleoprotein</keyword>
<dbReference type="InterPro" id="IPR001021">
    <property type="entry name" value="Ribosomal_bL25_long"/>
</dbReference>
<dbReference type="GO" id="GO:0006412">
    <property type="term" value="P:translation"/>
    <property type="evidence" value="ECO:0007669"/>
    <property type="project" value="InterPro"/>
</dbReference>
<evidence type="ECO:0000313" key="9">
    <source>
        <dbReference type="Proteomes" id="UP000228626"/>
    </source>
</evidence>
<dbReference type="InterPro" id="IPR020057">
    <property type="entry name" value="Ribosomal_bL25_b-dom"/>
</dbReference>
<accession>A0A2H0V2J9</accession>
<evidence type="ECO:0000313" key="8">
    <source>
        <dbReference type="EMBL" id="PIR93313.1"/>
    </source>
</evidence>
<protein>
    <submittedName>
        <fullName evidence="8">50S ribosomal protein L25</fullName>
    </submittedName>
</protein>
<dbReference type="EMBL" id="PFAR01000018">
    <property type="protein sequence ID" value="PIR93313.1"/>
    <property type="molecule type" value="Genomic_DNA"/>
</dbReference>
<dbReference type="GO" id="GO:0022625">
    <property type="term" value="C:cytosolic large ribosomal subunit"/>
    <property type="evidence" value="ECO:0007669"/>
    <property type="project" value="TreeGrafter"/>
</dbReference>
<dbReference type="CDD" id="cd00495">
    <property type="entry name" value="Ribosomal_L25_TL5_CTC"/>
    <property type="match status" value="1"/>
</dbReference>
<evidence type="ECO:0000259" key="6">
    <source>
        <dbReference type="Pfam" id="PF01386"/>
    </source>
</evidence>
<dbReference type="InterPro" id="IPR020930">
    <property type="entry name" value="Ribosomal_uL5_bac-type"/>
</dbReference>
<dbReference type="PANTHER" id="PTHR33284">
    <property type="entry name" value="RIBOSOMAL PROTEIN L25/GLN-TRNA SYNTHETASE, ANTI-CODON-BINDING DOMAIN-CONTAINING PROTEIN"/>
    <property type="match status" value="1"/>
</dbReference>
<dbReference type="InterPro" id="IPR020056">
    <property type="entry name" value="Rbsml_bL25/Gln-tRNA_synth_N"/>
</dbReference>
<dbReference type="SUPFAM" id="SSF50715">
    <property type="entry name" value="Ribosomal protein L25-like"/>
    <property type="match status" value="1"/>
</dbReference>
<name>A0A2H0V2J9_9BACT</name>
<dbReference type="Gene3D" id="2.40.240.10">
    <property type="entry name" value="Ribosomal Protein L25, Chain P"/>
    <property type="match status" value="1"/>
</dbReference>
<dbReference type="InterPro" id="IPR029751">
    <property type="entry name" value="Ribosomal_L25_dom"/>
</dbReference>
<feature type="non-terminal residue" evidence="8">
    <location>
        <position position="202"/>
    </location>
</feature>
<dbReference type="InterPro" id="IPR011035">
    <property type="entry name" value="Ribosomal_bL25/Gln-tRNA_synth"/>
</dbReference>
<evidence type="ECO:0000259" key="7">
    <source>
        <dbReference type="Pfam" id="PF14693"/>
    </source>
</evidence>
<evidence type="ECO:0000256" key="4">
    <source>
        <dbReference type="ARBA" id="ARBA00023274"/>
    </source>
</evidence>
<dbReference type="Proteomes" id="UP000228626">
    <property type="component" value="Unassembled WGS sequence"/>
</dbReference>
<gene>
    <name evidence="8" type="ORF">COT99_01470</name>
</gene>
<feature type="domain" description="Large ribosomal subunit protein bL25 L25" evidence="6">
    <location>
        <begin position="4"/>
        <end position="89"/>
    </location>
</feature>
<feature type="domain" description="Large ribosomal subunit protein bL25 beta" evidence="7">
    <location>
        <begin position="97"/>
        <end position="182"/>
    </location>
</feature>
<dbReference type="AlphaFoldDB" id="A0A2H0V2J9"/>
<evidence type="ECO:0000256" key="2">
    <source>
        <dbReference type="ARBA" id="ARBA00022884"/>
    </source>
</evidence>
<dbReference type="NCBIfam" id="TIGR00731">
    <property type="entry name" value="bL25_bact_ctc"/>
    <property type="match status" value="1"/>
</dbReference>
<dbReference type="HAMAP" id="MF_01334">
    <property type="entry name" value="Ribosomal_bL25_CTC"/>
    <property type="match status" value="1"/>
</dbReference>
<reference evidence="9" key="1">
    <citation type="submission" date="2017-09" db="EMBL/GenBank/DDBJ databases">
        <title>Depth-based differentiation of microbial function through sediment-hosted aquifers and enrichment of novel symbionts in the deep terrestrial subsurface.</title>
        <authorList>
            <person name="Probst A.J."/>
            <person name="Ladd B."/>
            <person name="Jarett J.K."/>
            <person name="Geller-Mcgrath D.E."/>
            <person name="Sieber C.M.K."/>
            <person name="Emerson J.B."/>
            <person name="Anantharaman K."/>
            <person name="Thomas B.C."/>
            <person name="Malmstrom R."/>
            <person name="Stieglmeier M."/>
            <person name="Klingl A."/>
            <person name="Woyke T."/>
            <person name="Ryan C.M."/>
            <person name="Banfield J.F."/>
        </authorList>
    </citation>
    <scope>NUCLEOTIDE SEQUENCE [LARGE SCALE GENOMIC DNA]</scope>
</reference>
<sequence length="202" mass="22441">MIQLKVKNREKGLSLKKVRKEGMIPAIVYSKGQIGLSLFIDYVKFAKAYEDAGESSLIDLVFDDGQSKKVLIHEVQYEPVKDRILHIDFYEVDLAKKVTAPVELEFVGEAPVVKNEGGIVIKQLNEIEIECLPADLIKRFKVDISCLTDFSSTIHIKDLVISDKITILNNPDDVVVNVTEPRAAEEETPAAEGEGAGEEAKE</sequence>
<keyword evidence="1" id="KW-0699">rRNA-binding</keyword>
<dbReference type="GO" id="GO:0008097">
    <property type="term" value="F:5S rRNA binding"/>
    <property type="evidence" value="ECO:0007669"/>
    <property type="project" value="InterPro"/>
</dbReference>
<dbReference type="PANTHER" id="PTHR33284:SF1">
    <property type="entry name" value="RIBOSOMAL PROTEIN L25_GLN-TRNA SYNTHETASE, ANTI-CODON-BINDING DOMAIN-CONTAINING PROTEIN"/>
    <property type="match status" value="1"/>
</dbReference>
<proteinExistence type="inferred from homology"/>
<comment type="caution">
    <text evidence="8">The sequence shown here is derived from an EMBL/GenBank/DDBJ whole genome shotgun (WGS) entry which is preliminary data.</text>
</comment>